<dbReference type="PANTHER" id="PTHR43861">
    <property type="entry name" value="TRANS-ACONITATE 2-METHYLTRANSFERASE-RELATED"/>
    <property type="match status" value="1"/>
</dbReference>
<proteinExistence type="predicted"/>
<feature type="domain" description="Methyltransferase" evidence="3">
    <location>
        <begin position="47"/>
        <end position="142"/>
    </location>
</feature>
<accession>A0ABV8V093</accession>
<keyword evidence="1 4" id="KW-0489">Methyltransferase</keyword>
<comment type="caution">
    <text evidence="4">The sequence shown here is derived from an EMBL/GenBank/DDBJ whole genome shotgun (WGS) entry which is preliminary data.</text>
</comment>
<dbReference type="InterPro" id="IPR041698">
    <property type="entry name" value="Methyltransf_25"/>
</dbReference>
<gene>
    <name evidence="4" type="ORF">ACFO0S_13550</name>
</gene>
<dbReference type="GO" id="GO:0032259">
    <property type="term" value="P:methylation"/>
    <property type="evidence" value="ECO:0007669"/>
    <property type="project" value="UniProtKB-KW"/>
</dbReference>
<dbReference type="GO" id="GO:0008168">
    <property type="term" value="F:methyltransferase activity"/>
    <property type="evidence" value="ECO:0007669"/>
    <property type="project" value="UniProtKB-KW"/>
</dbReference>
<dbReference type="EMBL" id="JBHSEF010000026">
    <property type="protein sequence ID" value="MFC4356080.1"/>
    <property type="molecule type" value="Genomic_DNA"/>
</dbReference>
<evidence type="ECO:0000256" key="1">
    <source>
        <dbReference type="ARBA" id="ARBA00022603"/>
    </source>
</evidence>
<keyword evidence="5" id="KW-1185">Reference proteome</keyword>
<dbReference type="SUPFAM" id="SSF53335">
    <property type="entry name" value="S-adenosyl-L-methionine-dependent methyltransferases"/>
    <property type="match status" value="1"/>
</dbReference>
<dbReference type="Gene3D" id="2.20.25.110">
    <property type="entry name" value="S-adenosyl-L-methionine-dependent methyltransferases"/>
    <property type="match status" value="1"/>
</dbReference>
<dbReference type="RefSeq" id="WP_378142634.1">
    <property type="nucleotide sequence ID" value="NZ_JBHSEF010000026.1"/>
</dbReference>
<dbReference type="InterPro" id="IPR029063">
    <property type="entry name" value="SAM-dependent_MTases_sf"/>
</dbReference>
<name>A0ABV8V093_9BACL</name>
<evidence type="ECO:0000259" key="3">
    <source>
        <dbReference type="Pfam" id="PF13649"/>
    </source>
</evidence>
<reference evidence="5" key="1">
    <citation type="journal article" date="2019" name="Int. J. Syst. Evol. Microbiol.">
        <title>The Global Catalogue of Microorganisms (GCM) 10K type strain sequencing project: providing services to taxonomists for standard genome sequencing and annotation.</title>
        <authorList>
            <consortium name="The Broad Institute Genomics Platform"/>
            <consortium name="The Broad Institute Genome Sequencing Center for Infectious Disease"/>
            <person name="Wu L."/>
            <person name="Ma J."/>
        </authorList>
    </citation>
    <scope>NUCLEOTIDE SEQUENCE [LARGE SCALE GENOMIC DNA]</scope>
    <source>
        <strain evidence="5">CCUG 50353</strain>
    </source>
</reference>
<evidence type="ECO:0000313" key="5">
    <source>
        <dbReference type="Proteomes" id="UP001595733"/>
    </source>
</evidence>
<dbReference type="Pfam" id="PF13649">
    <property type="entry name" value="Methyltransf_25"/>
    <property type="match status" value="1"/>
</dbReference>
<dbReference type="Gene3D" id="3.40.50.150">
    <property type="entry name" value="Vaccinia Virus protein VP39"/>
    <property type="match status" value="1"/>
</dbReference>
<organism evidence="4 5">
    <name type="scientific">Chryseomicrobium palamuruense</name>
    <dbReference type="NCBI Taxonomy" id="682973"/>
    <lineage>
        <taxon>Bacteria</taxon>
        <taxon>Bacillati</taxon>
        <taxon>Bacillota</taxon>
        <taxon>Bacilli</taxon>
        <taxon>Bacillales</taxon>
        <taxon>Caryophanaceae</taxon>
        <taxon>Chryseomicrobium</taxon>
    </lineage>
</organism>
<dbReference type="CDD" id="cd02440">
    <property type="entry name" value="AdoMet_MTases"/>
    <property type="match status" value="1"/>
</dbReference>
<dbReference type="PANTHER" id="PTHR43861:SF1">
    <property type="entry name" value="TRANS-ACONITATE 2-METHYLTRANSFERASE"/>
    <property type="match status" value="1"/>
</dbReference>
<sequence>MSSSKWQQIKMYQKFATIYDRLMEDIPYENYLAWVSHETGGFAGKSVMELGCGTGTLAIGFAHLGAKVIGLDLSAEMIHQAKLKSVEEEVDVEFIQGSMTDFTVDQLLDIIVIPIDSLNYLESKVDIVTTFASIYRALKPGGHLFFDVHSLDKIEAYLDGPFIYEDDEVAYLWSTEPGEAEYSVYHDITFFVAAADGRYDRFEEHHYQRTFPVVEYQQLLQNSGFHSITSSDDVFGEEHEGLRQFIHAVK</sequence>
<dbReference type="Proteomes" id="UP001595733">
    <property type="component" value="Unassembled WGS sequence"/>
</dbReference>
<evidence type="ECO:0000313" key="4">
    <source>
        <dbReference type="EMBL" id="MFC4356080.1"/>
    </source>
</evidence>
<protein>
    <submittedName>
        <fullName evidence="4">Class I SAM-dependent DNA methyltransferase</fullName>
    </submittedName>
</protein>
<evidence type="ECO:0000256" key="2">
    <source>
        <dbReference type="ARBA" id="ARBA00022679"/>
    </source>
</evidence>
<keyword evidence="2" id="KW-0808">Transferase</keyword>